<dbReference type="STRING" id="31234.E3M8Y8"/>
<sequence>MCSVCFFSNFLTVFNRMDAERCEFLAGNTPIEVIPAISDEKAIHLISGDIGPFEAGVPCRIPIWTAILMKRKHHCKLVAPKWMEVDELKKILAAETESQGLAQLPVEHFFEISHMLVRDATDDIYEVEAVKSLVQDIYDRRDAKLRTSAIAFLSQNQTCHAQLDNVQLIETSAARATLEACKQMGILVRNKHDSTPI</sequence>
<dbReference type="OrthoDB" id="1938138at2759"/>
<keyword evidence="3 6" id="KW-0235">DNA replication</keyword>
<dbReference type="GO" id="GO:0000811">
    <property type="term" value="C:GINS complex"/>
    <property type="evidence" value="ECO:0007669"/>
    <property type="project" value="TreeGrafter"/>
</dbReference>
<evidence type="ECO:0000313" key="10">
    <source>
        <dbReference type="Proteomes" id="UP000008281"/>
    </source>
</evidence>
<dbReference type="InterPro" id="IPR056784">
    <property type="entry name" value="PSF2_N"/>
</dbReference>
<dbReference type="CDD" id="cd21694">
    <property type="entry name" value="GINS_B_Psf2"/>
    <property type="match status" value="1"/>
</dbReference>
<dbReference type="Gene3D" id="3.40.5.50">
    <property type="match status" value="1"/>
</dbReference>
<evidence type="ECO:0000256" key="4">
    <source>
        <dbReference type="ARBA" id="ARBA00023242"/>
    </source>
</evidence>
<dbReference type="PANTHER" id="PTHR12772">
    <property type="entry name" value="DNA REPLICATION COMPLEX GINS PROTEIN PSF2"/>
    <property type="match status" value="1"/>
</dbReference>
<dbReference type="Gene3D" id="1.20.58.1020">
    <property type="match status" value="1"/>
</dbReference>
<feature type="domain" description="DNA replication complex GINS protein PSF2 N-terminal" evidence="8">
    <location>
        <begin position="19"/>
        <end position="78"/>
    </location>
</feature>
<dbReference type="InterPro" id="IPR007257">
    <property type="entry name" value="GINS_Psf2"/>
</dbReference>
<dbReference type="AlphaFoldDB" id="E3M8Y8"/>
<evidence type="ECO:0000313" key="9">
    <source>
        <dbReference type="EMBL" id="EFO95711.1"/>
    </source>
</evidence>
<dbReference type="KEGG" id="crq:GCK72_003584"/>
<dbReference type="InterPro" id="IPR036224">
    <property type="entry name" value="GINS_bundle-like_dom_sf"/>
</dbReference>
<dbReference type="Pfam" id="PF05916">
    <property type="entry name" value="Sld5"/>
    <property type="match status" value="1"/>
</dbReference>
<reference evidence="9" key="1">
    <citation type="submission" date="2007-07" db="EMBL/GenBank/DDBJ databases">
        <title>PCAP assembly of the Caenorhabditis remanei genome.</title>
        <authorList>
            <consortium name="The Caenorhabditis remanei Sequencing Consortium"/>
            <person name="Wilson R.K."/>
        </authorList>
    </citation>
    <scope>NUCLEOTIDE SEQUENCE [LARGE SCALE GENOMIC DNA]</scope>
    <source>
        <strain evidence="9">PB4641</strain>
    </source>
</reference>
<evidence type="ECO:0000256" key="6">
    <source>
        <dbReference type="PIRNR" id="PIRNR028998"/>
    </source>
</evidence>
<keyword evidence="4 6" id="KW-0539">Nucleus</keyword>
<comment type="similarity">
    <text evidence="2 6">Belongs to the GINS2/PSF2 family.</text>
</comment>
<dbReference type="CTD" id="9805794"/>
<dbReference type="HOGENOM" id="CLU_078274_2_0_1"/>
<evidence type="ECO:0000256" key="1">
    <source>
        <dbReference type="ARBA" id="ARBA00004123"/>
    </source>
</evidence>
<dbReference type="RefSeq" id="XP_003107391.2">
    <property type="nucleotide sequence ID" value="XM_003107343.2"/>
</dbReference>
<accession>E3M8Y8</accession>
<name>E3M8Y8_CAERE</name>
<evidence type="ECO:0000256" key="3">
    <source>
        <dbReference type="ARBA" id="ARBA00022705"/>
    </source>
</evidence>
<dbReference type="CDD" id="cd11712">
    <property type="entry name" value="GINS_A_psf2"/>
    <property type="match status" value="1"/>
</dbReference>
<proteinExistence type="inferred from homology"/>
<organism evidence="10">
    <name type="scientific">Caenorhabditis remanei</name>
    <name type="common">Caenorhabditis vulgaris</name>
    <dbReference type="NCBI Taxonomy" id="31234"/>
    <lineage>
        <taxon>Eukaryota</taxon>
        <taxon>Metazoa</taxon>
        <taxon>Ecdysozoa</taxon>
        <taxon>Nematoda</taxon>
        <taxon>Chromadorea</taxon>
        <taxon>Rhabditida</taxon>
        <taxon>Rhabditina</taxon>
        <taxon>Rhabditomorpha</taxon>
        <taxon>Rhabditoidea</taxon>
        <taxon>Rhabditidae</taxon>
        <taxon>Peloderinae</taxon>
        <taxon>Caenorhabditis</taxon>
    </lineage>
</organism>
<evidence type="ECO:0000259" key="8">
    <source>
        <dbReference type="Pfam" id="PF25005"/>
    </source>
</evidence>
<dbReference type="SUPFAM" id="SSF158573">
    <property type="entry name" value="GINS helical bundle-like"/>
    <property type="match status" value="1"/>
</dbReference>
<keyword evidence="10" id="KW-1185">Reference proteome</keyword>
<protein>
    <recommendedName>
        <fullName evidence="6">DNA replication complex GINS protein PSF2</fullName>
    </recommendedName>
</protein>
<feature type="domain" description="GINS subunit" evidence="7">
    <location>
        <begin position="82"/>
        <end position="184"/>
    </location>
</feature>
<evidence type="ECO:0000259" key="7">
    <source>
        <dbReference type="Pfam" id="PF05916"/>
    </source>
</evidence>
<dbReference type="FunCoup" id="E3M8Y8">
    <property type="interactions" value="1752"/>
</dbReference>
<dbReference type="GO" id="GO:0071162">
    <property type="term" value="C:CMG complex"/>
    <property type="evidence" value="ECO:0007669"/>
    <property type="project" value="UniProtKB-ARBA"/>
</dbReference>
<dbReference type="OMA" id="DSLNCMY"/>
<dbReference type="GeneID" id="9805794"/>
<dbReference type="Pfam" id="PF25005">
    <property type="entry name" value="PSF2_N"/>
    <property type="match status" value="1"/>
</dbReference>
<comment type="subunit">
    <text evidence="5">Component of the GINS complex which is a heterotetramer of gins1, gins2, gins3 and gins4.</text>
</comment>
<dbReference type="Proteomes" id="UP000008281">
    <property type="component" value="Unassembled WGS sequence"/>
</dbReference>
<dbReference type="FunFam" id="3.40.5.50:FF:000001">
    <property type="entry name" value="DNA replication complex GINS protein PSF2"/>
    <property type="match status" value="1"/>
</dbReference>
<dbReference type="EMBL" id="DS268429">
    <property type="protein sequence ID" value="EFO95711.1"/>
    <property type="molecule type" value="Genomic_DNA"/>
</dbReference>
<comment type="subcellular location">
    <subcellularLocation>
        <location evidence="1 6">Nucleus</location>
    </subcellularLocation>
</comment>
<evidence type="ECO:0000256" key="5">
    <source>
        <dbReference type="ARBA" id="ARBA00063134"/>
    </source>
</evidence>
<dbReference type="InParanoid" id="E3M8Y8"/>
<dbReference type="GO" id="GO:0000727">
    <property type="term" value="P:double-strand break repair via break-induced replication"/>
    <property type="evidence" value="ECO:0007669"/>
    <property type="project" value="TreeGrafter"/>
</dbReference>
<dbReference type="eggNOG" id="KOG4071">
    <property type="taxonomic scope" value="Eukaryota"/>
</dbReference>
<dbReference type="InterPro" id="IPR021151">
    <property type="entry name" value="GINS_A"/>
</dbReference>
<dbReference type="SUPFAM" id="SSF160059">
    <property type="entry name" value="PriA/YqbF domain"/>
    <property type="match status" value="1"/>
</dbReference>
<dbReference type="PANTHER" id="PTHR12772:SF0">
    <property type="entry name" value="DNA REPLICATION COMPLEX GINS PROTEIN PSF2"/>
    <property type="match status" value="1"/>
</dbReference>
<evidence type="ECO:0000256" key="2">
    <source>
        <dbReference type="ARBA" id="ARBA00010565"/>
    </source>
</evidence>
<dbReference type="GO" id="GO:0006260">
    <property type="term" value="P:DNA replication"/>
    <property type="evidence" value="ECO:0007669"/>
    <property type="project" value="UniProtKB-KW"/>
</dbReference>
<gene>
    <name evidence="9" type="ORF">CRE_14038</name>
</gene>
<dbReference type="PIRSF" id="PIRSF028998">
    <property type="entry name" value="GINS_Psf2_subgr"/>
    <property type="match status" value="1"/>
</dbReference>
<dbReference type="FunFam" id="1.20.58.1020:FF:000001">
    <property type="entry name" value="DNA replication complex GINS protein PSF2"/>
    <property type="match status" value="1"/>
</dbReference>